<dbReference type="GO" id="GO:0005524">
    <property type="term" value="F:ATP binding"/>
    <property type="evidence" value="ECO:0007669"/>
    <property type="project" value="UniProtKB-KW"/>
</dbReference>
<accession>A0AAW2LNV3</accession>
<keyword evidence="5" id="KW-0143">Chaperone</keyword>
<dbReference type="Gene3D" id="1.10.560.10">
    <property type="entry name" value="GroEL-like equatorial domain"/>
    <property type="match status" value="2"/>
</dbReference>
<dbReference type="NCBIfam" id="NF009489">
    <property type="entry name" value="PRK12851.1"/>
    <property type="match status" value="1"/>
</dbReference>
<comment type="caution">
    <text evidence="6">The sequence shown here is derived from an EMBL/GenBank/DDBJ whole genome shotgun (WGS) entry which is preliminary data.</text>
</comment>
<reference evidence="6" key="1">
    <citation type="submission" date="2020-06" db="EMBL/GenBank/DDBJ databases">
        <authorList>
            <person name="Li T."/>
            <person name="Hu X."/>
            <person name="Zhang T."/>
            <person name="Song X."/>
            <person name="Zhang H."/>
            <person name="Dai N."/>
            <person name="Sheng W."/>
            <person name="Hou X."/>
            <person name="Wei L."/>
        </authorList>
    </citation>
    <scope>NUCLEOTIDE SEQUENCE</scope>
    <source>
        <strain evidence="6">G01</strain>
        <tissue evidence="6">Leaf</tissue>
    </source>
</reference>
<dbReference type="EMBL" id="JACGWK010000013">
    <property type="protein sequence ID" value="KAL0319391.1"/>
    <property type="molecule type" value="Genomic_DNA"/>
</dbReference>
<protein>
    <submittedName>
        <fullName evidence="6">Chaperonin CPN60-like 2, mitochondrial</fullName>
    </submittedName>
</protein>
<proteinExistence type="inferred from homology"/>
<dbReference type="InterPro" id="IPR001844">
    <property type="entry name" value="Cpn60/GroEL"/>
</dbReference>
<keyword evidence="3" id="KW-0547">Nucleotide-binding</keyword>
<dbReference type="AlphaFoldDB" id="A0AAW2LNV3"/>
<comment type="similarity">
    <text evidence="1">Belongs to the chaperonin (HSP60) family.</text>
</comment>
<evidence type="ECO:0000256" key="5">
    <source>
        <dbReference type="ARBA" id="ARBA00023186"/>
    </source>
</evidence>
<keyword evidence="4" id="KW-0067">ATP-binding</keyword>
<comment type="similarity">
    <text evidence="2">Belongs to the TCP-1 chaperonin family.</text>
</comment>
<gene>
    <name evidence="6" type="ORF">Sangu_2095300</name>
</gene>
<dbReference type="InterPro" id="IPR017998">
    <property type="entry name" value="Chaperone_TCP-1"/>
</dbReference>
<organism evidence="6">
    <name type="scientific">Sesamum angustifolium</name>
    <dbReference type="NCBI Taxonomy" id="2727405"/>
    <lineage>
        <taxon>Eukaryota</taxon>
        <taxon>Viridiplantae</taxon>
        <taxon>Streptophyta</taxon>
        <taxon>Embryophyta</taxon>
        <taxon>Tracheophyta</taxon>
        <taxon>Spermatophyta</taxon>
        <taxon>Magnoliopsida</taxon>
        <taxon>eudicotyledons</taxon>
        <taxon>Gunneridae</taxon>
        <taxon>Pentapetalae</taxon>
        <taxon>asterids</taxon>
        <taxon>lamiids</taxon>
        <taxon>Lamiales</taxon>
        <taxon>Pedaliaceae</taxon>
        <taxon>Sesamum</taxon>
    </lineage>
</organism>
<dbReference type="GO" id="GO:0140662">
    <property type="term" value="F:ATP-dependent protein folding chaperone"/>
    <property type="evidence" value="ECO:0007669"/>
    <property type="project" value="InterPro"/>
</dbReference>
<reference evidence="6" key="2">
    <citation type="journal article" date="2024" name="Plant">
        <title>Genomic evolution and insights into agronomic trait innovations of Sesamum species.</title>
        <authorList>
            <person name="Miao H."/>
            <person name="Wang L."/>
            <person name="Qu L."/>
            <person name="Liu H."/>
            <person name="Sun Y."/>
            <person name="Le M."/>
            <person name="Wang Q."/>
            <person name="Wei S."/>
            <person name="Zheng Y."/>
            <person name="Lin W."/>
            <person name="Duan Y."/>
            <person name="Cao H."/>
            <person name="Xiong S."/>
            <person name="Wang X."/>
            <person name="Wei L."/>
            <person name="Li C."/>
            <person name="Ma Q."/>
            <person name="Ju M."/>
            <person name="Zhao R."/>
            <person name="Li G."/>
            <person name="Mu C."/>
            <person name="Tian Q."/>
            <person name="Mei H."/>
            <person name="Zhang T."/>
            <person name="Gao T."/>
            <person name="Zhang H."/>
        </authorList>
    </citation>
    <scope>NUCLEOTIDE SEQUENCE</scope>
    <source>
        <strain evidence="6">G01</strain>
    </source>
</reference>
<dbReference type="CDD" id="cd03344">
    <property type="entry name" value="GroEL"/>
    <property type="match status" value="1"/>
</dbReference>
<dbReference type="NCBIfam" id="NF009487">
    <property type="entry name" value="PRK12849.1"/>
    <property type="match status" value="1"/>
</dbReference>
<dbReference type="SUPFAM" id="SSF52029">
    <property type="entry name" value="GroEL apical domain-like"/>
    <property type="match status" value="1"/>
</dbReference>
<dbReference type="InterPro" id="IPR027413">
    <property type="entry name" value="GROEL-like_equatorial_sf"/>
</dbReference>
<dbReference type="SUPFAM" id="SSF54849">
    <property type="entry name" value="GroEL-intermediate domain like"/>
    <property type="match status" value="1"/>
</dbReference>
<dbReference type="InterPro" id="IPR018370">
    <property type="entry name" value="Chaperonin_Cpn60_CS"/>
</dbReference>
<dbReference type="PROSITE" id="PS00296">
    <property type="entry name" value="CHAPERONINS_CPN60"/>
    <property type="match status" value="1"/>
</dbReference>
<evidence type="ECO:0000313" key="6">
    <source>
        <dbReference type="EMBL" id="KAL0319391.1"/>
    </source>
</evidence>
<dbReference type="NCBIfam" id="NF000592">
    <property type="entry name" value="PRK00013.1"/>
    <property type="match status" value="1"/>
</dbReference>
<sequence length="577" mass="62090">MYRVAAAAIASSIRSSTSRKLVCSRVAYSRNYVAKDINFGTGARAAMLAGVNELAEAVKVTMGPKGRTVIIEKSGDPKVTKDGVTVAKSINFSDKAKNVGADLVKQVANATNKVAGDGTTCATVLTQAIFREGCKSVAAGVNVMDLRKGINMAIDAVIADLKNRALMISTPEEITQVATISANGEREIGELLARAMEKVGKEGVITVADGNTMDNELEVVEGMKLARGYISPYFVTDAKTQKCELENPLILIHEKKISDMNALVRVLELAVKRNRPLLILAEDVESEPLTMLIINKHRAGLKVCAVKAPGFGDNRRANLEDLAILTGGEVISEEHGTSLNKIQIDMLGSAKKVTVSLDDTLILHGGGDKKLIEERCEQVGGASEAEVGERKDRVTDALNATRAAVEEGIVPGGGVALLYATRVLRNLQTANEDQRRGVEIIENALKAPTYTIASNAGADGTLVLGKLLEQDDLNFGYDAATDQYVDMVKAGIIDPVKVIRTALIDASSVSLLLTTTEAAIVDAQGVKKSTEKPHAEYGCHAVLRLWCYDLPKNDKYLKVVLNDRFRSHIFKNSFWEL</sequence>
<evidence type="ECO:0000256" key="1">
    <source>
        <dbReference type="ARBA" id="ARBA00006607"/>
    </source>
</evidence>
<dbReference type="InterPro" id="IPR002423">
    <property type="entry name" value="Cpn60/GroEL/TCP-1"/>
</dbReference>
<evidence type="ECO:0000256" key="4">
    <source>
        <dbReference type="ARBA" id="ARBA00022840"/>
    </source>
</evidence>
<dbReference type="FunFam" id="3.50.7.10:FF:000001">
    <property type="entry name" value="60 kDa chaperonin"/>
    <property type="match status" value="1"/>
</dbReference>
<dbReference type="InterPro" id="IPR027410">
    <property type="entry name" value="TCP-1-like_intermed_sf"/>
</dbReference>
<dbReference type="SUPFAM" id="SSF48592">
    <property type="entry name" value="GroEL equatorial domain-like"/>
    <property type="match status" value="1"/>
</dbReference>
<dbReference type="PANTHER" id="PTHR45633">
    <property type="entry name" value="60 KDA HEAT SHOCK PROTEIN, MITOCHONDRIAL"/>
    <property type="match status" value="1"/>
</dbReference>
<name>A0AAW2LNV3_9LAMI</name>
<dbReference type="PRINTS" id="PR00304">
    <property type="entry name" value="TCOMPLEXTCP1"/>
</dbReference>
<evidence type="ECO:0000256" key="3">
    <source>
        <dbReference type="ARBA" id="ARBA00022741"/>
    </source>
</evidence>
<evidence type="ECO:0000256" key="2">
    <source>
        <dbReference type="ARBA" id="ARBA00008020"/>
    </source>
</evidence>
<dbReference type="Gene3D" id="3.30.260.10">
    <property type="entry name" value="TCP-1-like chaperonin intermediate domain"/>
    <property type="match status" value="2"/>
</dbReference>
<dbReference type="GO" id="GO:0042026">
    <property type="term" value="P:protein refolding"/>
    <property type="evidence" value="ECO:0007669"/>
    <property type="project" value="InterPro"/>
</dbReference>
<dbReference type="InterPro" id="IPR027409">
    <property type="entry name" value="GroEL-like_apical_dom_sf"/>
</dbReference>
<dbReference type="Gene3D" id="3.50.7.10">
    <property type="entry name" value="GroEL"/>
    <property type="match status" value="1"/>
</dbReference>
<dbReference type="Pfam" id="PF00118">
    <property type="entry name" value="Cpn60_TCP1"/>
    <property type="match status" value="1"/>
</dbReference>